<evidence type="ECO:0000259" key="2">
    <source>
        <dbReference type="Pfam" id="PF00441"/>
    </source>
</evidence>
<gene>
    <name evidence="3" type="ORF">DFR74_11593</name>
</gene>
<evidence type="ECO:0000256" key="1">
    <source>
        <dbReference type="ARBA" id="ARBA00022630"/>
    </source>
</evidence>
<dbReference type="GO" id="GO:0003997">
    <property type="term" value="F:acyl-CoA oxidase activity"/>
    <property type="evidence" value="ECO:0007669"/>
    <property type="project" value="InterPro"/>
</dbReference>
<dbReference type="STRING" id="1210090.GCA_001613185_03103"/>
<dbReference type="Pfam" id="PF00441">
    <property type="entry name" value="Acyl-CoA_dh_1"/>
    <property type="match status" value="1"/>
</dbReference>
<proteinExistence type="predicted"/>
<dbReference type="EMBL" id="QNRE01000015">
    <property type="protein sequence ID" value="RBO85245.1"/>
    <property type="molecule type" value="Genomic_DNA"/>
</dbReference>
<evidence type="ECO:0000313" key="3">
    <source>
        <dbReference type="EMBL" id="RBO85245.1"/>
    </source>
</evidence>
<dbReference type="InterPro" id="IPR036250">
    <property type="entry name" value="AcylCo_DH-like_C"/>
</dbReference>
<evidence type="ECO:0000313" key="4">
    <source>
        <dbReference type="Proteomes" id="UP000252586"/>
    </source>
</evidence>
<feature type="domain" description="Acyl-CoA dehydrogenase/oxidase C-terminal" evidence="2">
    <location>
        <begin position="42"/>
        <end position="183"/>
    </location>
</feature>
<reference evidence="3 4" key="1">
    <citation type="submission" date="2018-06" db="EMBL/GenBank/DDBJ databases">
        <title>Genomic Encyclopedia of Type Strains, Phase IV (KMG-IV): sequencing the most valuable type-strain genomes for metagenomic binning, comparative biology and taxonomic classification.</title>
        <authorList>
            <person name="Goeker M."/>
        </authorList>
    </citation>
    <scope>NUCLEOTIDE SEQUENCE [LARGE SCALE GENOMIC DNA]</scope>
    <source>
        <strain evidence="3 4">DSM 44599</strain>
    </source>
</reference>
<dbReference type="SUPFAM" id="SSF47203">
    <property type="entry name" value="Acyl-CoA dehydrogenase C-terminal domain-like"/>
    <property type="match status" value="2"/>
</dbReference>
<dbReference type="GO" id="GO:0033540">
    <property type="term" value="P:fatty acid beta-oxidation using acyl-CoA oxidase"/>
    <property type="evidence" value="ECO:0007669"/>
    <property type="project" value="TreeGrafter"/>
</dbReference>
<dbReference type="AlphaFoldDB" id="A0A366D5K9"/>
<dbReference type="Proteomes" id="UP000252586">
    <property type="component" value="Unassembled WGS sequence"/>
</dbReference>
<dbReference type="GO" id="GO:0055088">
    <property type="term" value="P:lipid homeostasis"/>
    <property type="evidence" value="ECO:0007669"/>
    <property type="project" value="TreeGrafter"/>
</dbReference>
<dbReference type="RefSeq" id="WP_067509247.1">
    <property type="nucleotide sequence ID" value="NZ_CP107943.1"/>
</dbReference>
<dbReference type="InterPro" id="IPR009075">
    <property type="entry name" value="AcylCo_DH/oxidase_C"/>
</dbReference>
<dbReference type="GO" id="GO:0071949">
    <property type="term" value="F:FAD binding"/>
    <property type="evidence" value="ECO:0007669"/>
    <property type="project" value="InterPro"/>
</dbReference>
<dbReference type="PANTHER" id="PTHR10909">
    <property type="entry name" value="ELECTRON TRANSPORT OXIDOREDUCTASE"/>
    <property type="match status" value="1"/>
</dbReference>
<accession>A0A366D5K9</accession>
<dbReference type="Gene3D" id="1.20.140.10">
    <property type="entry name" value="Butyryl-CoA Dehydrogenase, subunit A, domain 3"/>
    <property type="match status" value="1"/>
</dbReference>
<dbReference type="InterPro" id="IPR012258">
    <property type="entry name" value="Acyl-CoA_oxidase"/>
</dbReference>
<organism evidence="3 4">
    <name type="scientific">Nocardia puris</name>
    <dbReference type="NCBI Taxonomy" id="208602"/>
    <lineage>
        <taxon>Bacteria</taxon>
        <taxon>Bacillati</taxon>
        <taxon>Actinomycetota</taxon>
        <taxon>Actinomycetes</taxon>
        <taxon>Mycobacteriales</taxon>
        <taxon>Nocardiaceae</taxon>
        <taxon>Nocardia</taxon>
    </lineage>
</organism>
<comment type="caution">
    <text evidence="3">The sequence shown here is derived from an EMBL/GenBank/DDBJ whole genome shotgun (WGS) entry which is preliminary data.</text>
</comment>
<dbReference type="GO" id="GO:0005504">
    <property type="term" value="F:fatty acid binding"/>
    <property type="evidence" value="ECO:0007669"/>
    <property type="project" value="TreeGrafter"/>
</dbReference>
<sequence>MSGRCGAFVPFDGLLVPGARVVDGTLVLPEGHSAHFAVGAGDFTDGRLDLGNASIAAARGALAALVSYAHQREVGGVRLIDRDSIDEDLATQLGPVYAATALGRRLRTLRAATMSESSTSTTDFALLVMLAKPLLSDIALSAIMTVHDDTGAHAHLRANRIADLLGGVGSIRTAEGANRVLRVVAGSRADLRHARLPGAELSWPGADILIAREDGIAADRTAGDLDRLDAAGPEAAAEMAAQATAIRLAAQAVALDLADTTDPTARQLLEDVLGEVTLTAILDHGQWHHEHGHLSQEDLSAFRTQRRAHRTRLAAHARLLTTAFAVPAIPRAPLFSANYLEEYP</sequence>
<keyword evidence="1" id="KW-0285">Flavoprotein</keyword>
<protein>
    <submittedName>
        <fullName evidence="3">Acyl-CoA dehydrogenase-like protein</fullName>
    </submittedName>
</protein>
<keyword evidence="4" id="KW-1185">Reference proteome</keyword>
<name>A0A366D5K9_9NOCA</name>